<evidence type="ECO:0000259" key="5">
    <source>
        <dbReference type="PROSITE" id="PS51669"/>
    </source>
</evidence>
<reference evidence="7" key="1">
    <citation type="submission" date="2023-07" db="EMBL/GenBank/DDBJ databases">
        <authorList>
            <person name="Deng Y."/>
            <person name="Zhang Y.-Q."/>
        </authorList>
    </citation>
    <scope>NUCLEOTIDE SEQUENCE [LARGE SCALE GENOMIC DNA]</scope>
    <source>
        <strain evidence="7">CPCC 205710</strain>
    </source>
</reference>
<comment type="caution">
    <text evidence="6">The sequence shown here is derived from an EMBL/GenBank/DDBJ whole genome shotgun (WGS) entry which is preliminary data.</text>
</comment>
<dbReference type="InterPro" id="IPR050612">
    <property type="entry name" value="Prok_Mopterin_Oxidored"/>
</dbReference>
<dbReference type="InterPro" id="IPR006656">
    <property type="entry name" value="Mopterin_OxRdtase"/>
</dbReference>
<accession>A0ABT2M5H1</accession>
<evidence type="ECO:0000256" key="2">
    <source>
        <dbReference type="ARBA" id="ARBA00022723"/>
    </source>
</evidence>
<keyword evidence="3" id="KW-0408">Iron</keyword>
<dbReference type="Pfam" id="PF04879">
    <property type="entry name" value="Molybdop_Fe4S4"/>
    <property type="match status" value="1"/>
</dbReference>
<dbReference type="SMART" id="SM00926">
    <property type="entry name" value="Molybdop_Fe4S4"/>
    <property type="match status" value="1"/>
</dbReference>
<name>A0ABT2M5H1_9MYCO</name>
<dbReference type="Pfam" id="PF01568">
    <property type="entry name" value="Molydop_binding"/>
    <property type="match status" value="1"/>
</dbReference>
<dbReference type="SUPFAM" id="SSF53706">
    <property type="entry name" value="Formate dehydrogenase/DMSO reductase, domains 1-3"/>
    <property type="match status" value="1"/>
</dbReference>
<dbReference type="InterPro" id="IPR006963">
    <property type="entry name" value="Mopterin_OxRdtase_4Fe-4S_dom"/>
</dbReference>
<keyword evidence="7" id="KW-1185">Reference proteome</keyword>
<gene>
    <name evidence="6" type="ORF">N4S67_00475</name>
</gene>
<dbReference type="Gene3D" id="2.20.25.90">
    <property type="entry name" value="ADC-like domains"/>
    <property type="match status" value="1"/>
</dbReference>
<dbReference type="InterPro" id="IPR006657">
    <property type="entry name" value="MoPterin_dinucl-bd_dom"/>
</dbReference>
<dbReference type="EMBL" id="JAODWD010000001">
    <property type="protein sequence ID" value="MCT7656889.1"/>
    <property type="molecule type" value="Genomic_DNA"/>
</dbReference>
<organism evidence="6 7">
    <name type="scientific">Mycobacterium deserti</name>
    <dbReference type="NCBI Taxonomy" id="2978347"/>
    <lineage>
        <taxon>Bacteria</taxon>
        <taxon>Bacillati</taxon>
        <taxon>Actinomycetota</taxon>
        <taxon>Actinomycetes</taxon>
        <taxon>Mycobacteriales</taxon>
        <taxon>Mycobacteriaceae</taxon>
        <taxon>Mycobacterium</taxon>
    </lineage>
</organism>
<evidence type="ECO:0000256" key="1">
    <source>
        <dbReference type="ARBA" id="ARBA00010312"/>
    </source>
</evidence>
<keyword evidence="2" id="KW-0479">Metal-binding</keyword>
<dbReference type="Gene3D" id="3.40.228.10">
    <property type="entry name" value="Dimethylsulfoxide Reductase, domain 2"/>
    <property type="match status" value="1"/>
</dbReference>
<dbReference type="PANTHER" id="PTHR43742">
    <property type="entry name" value="TRIMETHYLAMINE-N-OXIDE REDUCTASE"/>
    <property type="match status" value="1"/>
</dbReference>
<protein>
    <submittedName>
        <fullName evidence="6">Molybdopterin-dependent oxidoreductase</fullName>
    </submittedName>
</protein>
<dbReference type="Gene3D" id="2.40.40.20">
    <property type="match status" value="1"/>
</dbReference>
<keyword evidence="4" id="KW-0411">Iron-sulfur</keyword>
<dbReference type="Gene3D" id="3.40.50.740">
    <property type="match status" value="1"/>
</dbReference>
<evidence type="ECO:0000313" key="6">
    <source>
        <dbReference type="EMBL" id="MCT7656889.1"/>
    </source>
</evidence>
<evidence type="ECO:0000256" key="3">
    <source>
        <dbReference type="ARBA" id="ARBA00023004"/>
    </source>
</evidence>
<sequence length="724" mass="79594">MTTSTARQVHTFCRYCLASCGIEVTVEGNRVVKISADKQNPHTWQDFCAKGRTANQLVEHPKRILNPMRRVGDSYVEATWDEAISDIAARMNALIDADGPDAIGVYYGNPSGFSSTNIIFMNGWLDAVGTHSRYFVGSVDQNAMHVVATAMYGSLLMAPVSDIDNCDYFLLVGTNPAVSAWNWLETVPGGWRRALARQKQGATIVVVDPLRTETVQKADVHLAVRPGQDWALLLAMVKVILDEGLEHRQDCDELATGVDDLRALAAEAELDDLAARCDVPRAQIERVARDFAAARAAMAVTRTGVSMHLSGTIAEWLGHVLNVITGRMDRPGGRRYEPGYVDAIRLSGMIKTKPHKNRLSGREMVAGAHALSELPDEITTPGRGQIKAMLINCGNPVVSGPDGARLDEAFAQLDLLVAIDFVQRESHRHAHWLLPAVHWLERDDLLAFTSNMHDEPYLHYGAKAVDPPAGARQEWRIFTDLAIAMDKPLFRAKGLNGFVKATRRLARLTGRPGLEFNPHWIHRLTVATSRKVNGRKVTWRDVMAHPHGVVLGPREFGHFREALRTPDKKVHAAPPEFVEHTRELLAGPHPHAPAGYPFQMANRRHRHSMNSWLNELPGLHPAGKHNEVVIHPDDAAALGVGEGDRVKVFSPVGSIELAASVSDQPRPGVVIVDHGWGSRIFDPRGKSEPESYGVNRNLLVDGGPVDPLSQTSALNSSYVGVERV</sequence>
<dbReference type="PROSITE" id="PS51669">
    <property type="entry name" value="4FE4S_MOW_BIS_MGD"/>
    <property type="match status" value="1"/>
</dbReference>
<dbReference type="RefSeq" id="WP_260990978.1">
    <property type="nucleotide sequence ID" value="NZ_JAODWD010000001.1"/>
</dbReference>
<comment type="similarity">
    <text evidence="1">Belongs to the prokaryotic molybdopterin-containing oxidoreductase family.</text>
</comment>
<evidence type="ECO:0000313" key="7">
    <source>
        <dbReference type="Proteomes" id="UP001206639"/>
    </source>
</evidence>
<evidence type="ECO:0000256" key="4">
    <source>
        <dbReference type="ARBA" id="ARBA00023014"/>
    </source>
</evidence>
<dbReference type="Pfam" id="PF00384">
    <property type="entry name" value="Molybdopterin"/>
    <property type="match status" value="1"/>
</dbReference>
<dbReference type="Proteomes" id="UP001206639">
    <property type="component" value="Unassembled WGS sequence"/>
</dbReference>
<feature type="domain" description="4Fe-4S Mo/W bis-MGD-type" evidence="5">
    <location>
        <begin position="6"/>
        <end position="62"/>
    </location>
</feature>
<dbReference type="InterPro" id="IPR009010">
    <property type="entry name" value="Asp_de-COase-like_dom_sf"/>
</dbReference>
<dbReference type="SUPFAM" id="SSF50692">
    <property type="entry name" value="ADC-like"/>
    <property type="match status" value="1"/>
</dbReference>
<proteinExistence type="inferred from homology"/>